<evidence type="ECO:0000256" key="1">
    <source>
        <dbReference type="SAM" id="Phobius"/>
    </source>
</evidence>
<protein>
    <submittedName>
        <fullName evidence="2">(rape) hypothetical protein</fullName>
    </submittedName>
</protein>
<proteinExistence type="predicted"/>
<feature type="transmembrane region" description="Helical" evidence="1">
    <location>
        <begin position="84"/>
        <end position="105"/>
    </location>
</feature>
<gene>
    <name evidence="2" type="ORF">DARMORV10_C08P37790.1</name>
</gene>
<accession>A0A816UVB7</accession>
<keyword evidence="1" id="KW-0472">Membrane</keyword>
<feature type="transmembrane region" description="Helical" evidence="1">
    <location>
        <begin position="19"/>
        <end position="41"/>
    </location>
</feature>
<keyword evidence="1" id="KW-1133">Transmembrane helix</keyword>
<sequence length="106" mass="11893">MSGGGGGAFVNGRVVGVGFARRCIACALAFFMVFNQMVLIFHSFKGFSDLEDFWDDLHRFSREKEASTVKEQLQIERDKRLKKVWSYVLLLNMLLGVTGEALSSLP</sequence>
<dbReference type="AlphaFoldDB" id="A0A816UVB7"/>
<reference evidence="2" key="1">
    <citation type="submission" date="2021-01" db="EMBL/GenBank/DDBJ databases">
        <authorList>
            <consortium name="Genoscope - CEA"/>
            <person name="William W."/>
        </authorList>
    </citation>
    <scope>NUCLEOTIDE SEQUENCE</scope>
</reference>
<dbReference type="Proteomes" id="UP001295469">
    <property type="component" value="Chromosome C08"/>
</dbReference>
<dbReference type="EMBL" id="HG994372">
    <property type="protein sequence ID" value="CAF2113683.1"/>
    <property type="molecule type" value="Genomic_DNA"/>
</dbReference>
<dbReference type="SMR" id="A0A816UVB7"/>
<name>A0A816UVB7_BRANA</name>
<evidence type="ECO:0000313" key="2">
    <source>
        <dbReference type="EMBL" id="CAF2113683.1"/>
    </source>
</evidence>
<organism evidence="2">
    <name type="scientific">Brassica napus</name>
    <name type="common">Rape</name>
    <dbReference type="NCBI Taxonomy" id="3708"/>
    <lineage>
        <taxon>Eukaryota</taxon>
        <taxon>Viridiplantae</taxon>
        <taxon>Streptophyta</taxon>
        <taxon>Embryophyta</taxon>
        <taxon>Tracheophyta</taxon>
        <taxon>Spermatophyta</taxon>
        <taxon>Magnoliopsida</taxon>
        <taxon>eudicotyledons</taxon>
        <taxon>Gunneridae</taxon>
        <taxon>Pentapetalae</taxon>
        <taxon>rosids</taxon>
        <taxon>malvids</taxon>
        <taxon>Brassicales</taxon>
        <taxon>Brassicaceae</taxon>
        <taxon>Brassiceae</taxon>
        <taxon>Brassica</taxon>
    </lineage>
</organism>
<keyword evidence="1" id="KW-0812">Transmembrane</keyword>